<proteinExistence type="predicted"/>
<dbReference type="InterPro" id="IPR032716">
    <property type="entry name" value="ACC_epsilon"/>
</dbReference>
<dbReference type="AlphaFoldDB" id="A0A940MJL4"/>
<feature type="region of interest" description="Disordered" evidence="1">
    <location>
        <begin position="41"/>
        <end position="80"/>
    </location>
</feature>
<organism evidence="2 3">
    <name type="scientific">Streptomyces montanisoli</name>
    <dbReference type="NCBI Taxonomy" id="2798581"/>
    <lineage>
        <taxon>Bacteria</taxon>
        <taxon>Bacillati</taxon>
        <taxon>Actinomycetota</taxon>
        <taxon>Actinomycetes</taxon>
        <taxon>Kitasatosporales</taxon>
        <taxon>Streptomycetaceae</taxon>
        <taxon>Streptomyces</taxon>
    </lineage>
</organism>
<reference evidence="2" key="1">
    <citation type="submission" date="2021-03" db="EMBL/GenBank/DDBJ databases">
        <title>Whole genome sequence of Streptomyces bomunensis MMS17-BM035.</title>
        <authorList>
            <person name="Lee J.H."/>
        </authorList>
    </citation>
    <scope>NUCLEOTIDE SEQUENCE</scope>
    <source>
        <strain evidence="2">MMS17-BM035</strain>
    </source>
</reference>
<accession>A0A940MJL4</accession>
<gene>
    <name evidence="2" type="ORF">JFN87_28130</name>
</gene>
<keyword evidence="3" id="KW-1185">Reference proteome</keyword>
<evidence type="ECO:0000313" key="2">
    <source>
        <dbReference type="EMBL" id="MBP0461300.1"/>
    </source>
</evidence>
<name>A0A940MJL4_9ACTN</name>
<sequence length="80" mass="7726">MSAAAEPLVRVERGEASPEELAGVMAVLLAVRAAAAAAAGNAADAAAPPGESAVSWPRGGAAPSPESWASGPGPAWQPPL</sequence>
<comment type="caution">
    <text evidence="2">The sequence shown here is derived from an EMBL/GenBank/DDBJ whole genome shotgun (WGS) entry which is preliminary data.</text>
</comment>
<dbReference type="RefSeq" id="WP_209344472.1">
    <property type="nucleotide sequence ID" value="NZ_JAGIQL010000175.1"/>
</dbReference>
<evidence type="ECO:0000313" key="3">
    <source>
        <dbReference type="Proteomes" id="UP000670475"/>
    </source>
</evidence>
<dbReference type="GO" id="GO:0004658">
    <property type="term" value="F:propionyl-CoA carboxylase activity"/>
    <property type="evidence" value="ECO:0007669"/>
    <property type="project" value="InterPro"/>
</dbReference>
<dbReference type="Pfam" id="PF13822">
    <property type="entry name" value="ACC_epsilon"/>
    <property type="match status" value="1"/>
</dbReference>
<evidence type="ECO:0000256" key="1">
    <source>
        <dbReference type="SAM" id="MobiDB-lite"/>
    </source>
</evidence>
<dbReference type="GO" id="GO:0003989">
    <property type="term" value="F:acetyl-CoA carboxylase activity"/>
    <property type="evidence" value="ECO:0007669"/>
    <property type="project" value="InterPro"/>
</dbReference>
<dbReference type="Proteomes" id="UP000670475">
    <property type="component" value="Unassembled WGS sequence"/>
</dbReference>
<dbReference type="EMBL" id="JAGIQL010000175">
    <property type="protein sequence ID" value="MBP0461300.1"/>
    <property type="molecule type" value="Genomic_DNA"/>
</dbReference>
<protein>
    <submittedName>
        <fullName evidence="2">Acyl-CoA carboxylase subunit epsilon</fullName>
    </submittedName>
</protein>